<reference evidence="3" key="1">
    <citation type="submission" date="2022-12" db="EMBL/GenBank/DDBJ databases">
        <authorList>
            <person name="Petersen C."/>
        </authorList>
    </citation>
    <scope>NUCLEOTIDE SEQUENCE</scope>
    <source>
        <strain evidence="3">IBT 15544</strain>
    </source>
</reference>
<gene>
    <name evidence="3" type="ORF">N7498_002245</name>
</gene>
<evidence type="ECO:0000259" key="2">
    <source>
        <dbReference type="Pfam" id="PF14008"/>
    </source>
</evidence>
<evidence type="ECO:0000313" key="3">
    <source>
        <dbReference type="EMBL" id="KAJ5215838.1"/>
    </source>
</evidence>
<dbReference type="Pfam" id="PF14008">
    <property type="entry name" value="Metallophos_C"/>
    <property type="match status" value="1"/>
</dbReference>
<evidence type="ECO:0000256" key="1">
    <source>
        <dbReference type="ARBA" id="ARBA00022729"/>
    </source>
</evidence>
<keyword evidence="1" id="KW-0732">Signal</keyword>
<feature type="domain" description="Purple acid phosphatase C-terminal" evidence="2">
    <location>
        <begin position="100"/>
        <end position="132"/>
    </location>
</feature>
<proteinExistence type="predicted"/>
<dbReference type="EMBL" id="JAPQKR010000005">
    <property type="protein sequence ID" value="KAJ5215838.1"/>
    <property type="molecule type" value="Genomic_DNA"/>
</dbReference>
<reference evidence="3" key="2">
    <citation type="journal article" date="2023" name="IMA Fungus">
        <title>Comparative genomic study of the Penicillium genus elucidates a diverse pangenome and 15 lateral gene transfer events.</title>
        <authorList>
            <person name="Petersen C."/>
            <person name="Sorensen T."/>
            <person name="Nielsen M.R."/>
            <person name="Sondergaard T.E."/>
            <person name="Sorensen J.L."/>
            <person name="Fitzpatrick D.A."/>
            <person name="Frisvad J.C."/>
            <person name="Nielsen K.L."/>
        </authorList>
    </citation>
    <scope>NUCLEOTIDE SEQUENCE</scope>
    <source>
        <strain evidence="3">IBT 15544</strain>
    </source>
</reference>
<dbReference type="AlphaFoldDB" id="A0A9W9TAP4"/>
<keyword evidence="4" id="KW-1185">Reference proteome</keyword>
<accession>A0A9W9TAP4</accession>
<dbReference type="OrthoDB" id="45007at2759"/>
<dbReference type="Gene3D" id="3.60.21.10">
    <property type="match status" value="1"/>
</dbReference>
<comment type="caution">
    <text evidence="3">The sequence shown here is derived from an EMBL/GenBank/DDBJ whole genome shotgun (WGS) entry which is preliminary data.</text>
</comment>
<dbReference type="Proteomes" id="UP001150904">
    <property type="component" value="Unassembled WGS sequence"/>
</dbReference>
<organism evidence="3 4">
    <name type="scientific">Penicillium cinerascens</name>
    <dbReference type="NCBI Taxonomy" id="70096"/>
    <lineage>
        <taxon>Eukaryota</taxon>
        <taxon>Fungi</taxon>
        <taxon>Dikarya</taxon>
        <taxon>Ascomycota</taxon>
        <taxon>Pezizomycotina</taxon>
        <taxon>Eurotiomycetes</taxon>
        <taxon>Eurotiomycetidae</taxon>
        <taxon>Eurotiales</taxon>
        <taxon>Aspergillaceae</taxon>
        <taxon>Penicillium</taxon>
    </lineage>
</organism>
<protein>
    <submittedName>
        <fullName evidence="3">Metallo-phosphoesterase</fullName>
    </submittedName>
</protein>
<name>A0A9W9TAP4_9EURO</name>
<dbReference type="PANTHER" id="PTHR22953:SF145">
    <property type="entry name" value="PURPLE ACID PHOSPHATASE"/>
    <property type="match status" value="1"/>
</dbReference>
<dbReference type="GeneID" id="83176608"/>
<dbReference type="SUPFAM" id="SSF56300">
    <property type="entry name" value="Metallo-dependent phosphatases"/>
    <property type="match status" value="1"/>
</dbReference>
<dbReference type="RefSeq" id="XP_058311651.1">
    <property type="nucleotide sequence ID" value="XM_058449307.1"/>
</dbReference>
<dbReference type="PANTHER" id="PTHR22953">
    <property type="entry name" value="ACID PHOSPHATASE RELATED"/>
    <property type="match status" value="1"/>
</dbReference>
<dbReference type="GO" id="GO:0003993">
    <property type="term" value="F:acid phosphatase activity"/>
    <property type="evidence" value="ECO:0007669"/>
    <property type="project" value="InterPro"/>
</dbReference>
<dbReference type="InterPro" id="IPR029052">
    <property type="entry name" value="Metallo-depent_PP-like"/>
</dbReference>
<evidence type="ECO:0000313" key="4">
    <source>
        <dbReference type="Proteomes" id="UP001150904"/>
    </source>
</evidence>
<dbReference type="InterPro" id="IPR039331">
    <property type="entry name" value="PAPs-like"/>
</dbReference>
<sequence>MLSDVSGGQGNFWYSFDNGIVHWIMLDTETNLGDGFIGLDQTGGVEKDIVGPFGPYANAQLDWLKKDLASVDRTITPWIIRSTPLNNGVIDPRELDNPTSPWYITNGAAGHYDGLSEGTNPLAPYERFRLDERNATYG</sequence>
<dbReference type="InterPro" id="IPR025733">
    <property type="entry name" value="PAPs_C"/>
</dbReference>